<dbReference type="GO" id="GO:0042393">
    <property type="term" value="F:histone binding"/>
    <property type="evidence" value="ECO:0007669"/>
    <property type="project" value="TreeGrafter"/>
</dbReference>
<feature type="compositionally biased region" description="Polar residues" evidence="4">
    <location>
        <begin position="390"/>
        <end position="405"/>
    </location>
</feature>
<evidence type="ECO:0000256" key="4">
    <source>
        <dbReference type="SAM" id="MobiDB-lite"/>
    </source>
</evidence>
<keyword evidence="3" id="KW-0539">Nucleus</keyword>
<dbReference type="SUPFAM" id="SSF52113">
    <property type="entry name" value="BRCT domain"/>
    <property type="match status" value="2"/>
</dbReference>
<feature type="compositionally biased region" description="Basic residues" evidence="4">
    <location>
        <begin position="784"/>
        <end position="797"/>
    </location>
</feature>
<dbReference type="OrthoDB" id="129353at2759"/>
<feature type="compositionally biased region" description="Low complexity" evidence="4">
    <location>
        <begin position="1036"/>
        <end position="1058"/>
    </location>
</feature>
<feature type="compositionally biased region" description="Basic and acidic residues" evidence="4">
    <location>
        <begin position="633"/>
        <end position="651"/>
    </location>
</feature>
<dbReference type="PROSITE" id="PS50172">
    <property type="entry name" value="BRCT"/>
    <property type="match status" value="2"/>
</dbReference>
<dbReference type="InterPro" id="IPR015125">
    <property type="entry name" value="53-BP1_Tudor"/>
</dbReference>
<organism evidence="6 7">
    <name type="scientific">Mytilus coruscus</name>
    <name type="common">Sea mussel</name>
    <dbReference type="NCBI Taxonomy" id="42192"/>
    <lineage>
        <taxon>Eukaryota</taxon>
        <taxon>Metazoa</taxon>
        <taxon>Spiralia</taxon>
        <taxon>Lophotrochozoa</taxon>
        <taxon>Mollusca</taxon>
        <taxon>Bivalvia</taxon>
        <taxon>Autobranchia</taxon>
        <taxon>Pteriomorphia</taxon>
        <taxon>Mytilida</taxon>
        <taxon>Mytiloidea</taxon>
        <taxon>Mytilidae</taxon>
        <taxon>Mytilinae</taxon>
        <taxon>Mytilus</taxon>
    </lineage>
</organism>
<dbReference type="InterPro" id="IPR047250">
    <property type="entry name" value="BRCT_p53bp1-like_rpt2"/>
</dbReference>
<dbReference type="InterPro" id="IPR001357">
    <property type="entry name" value="BRCT_dom"/>
</dbReference>
<dbReference type="InterPro" id="IPR047249">
    <property type="entry name" value="BRCT_p53bp1-like_rpt1"/>
</dbReference>
<dbReference type="GO" id="GO:0045944">
    <property type="term" value="P:positive regulation of transcription by RNA polymerase II"/>
    <property type="evidence" value="ECO:0007669"/>
    <property type="project" value="TreeGrafter"/>
</dbReference>
<feature type="region of interest" description="Disordered" evidence="4">
    <location>
        <begin position="1347"/>
        <end position="1435"/>
    </location>
</feature>
<feature type="compositionally biased region" description="Basic and acidic residues" evidence="4">
    <location>
        <begin position="121"/>
        <end position="139"/>
    </location>
</feature>
<feature type="domain" description="BRCT" evidence="5">
    <location>
        <begin position="1578"/>
        <end position="1670"/>
    </location>
</feature>
<name>A0A6J8CJ96_MYTCO</name>
<feature type="region of interest" description="Disordered" evidence="4">
    <location>
        <begin position="68"/>
        <end position="150"/>
    </location>
</feature>
<dbReference type="FunFam" id="3.40.50.10190:FF:000005">
    <property type="entry name" value="Tumor suppressor p53-binding protein 1"/>
    <property type="match status" value="1"/>
</dbReference>
<feature type="region of interest" description="Disordered" evidence="4">
    <location>
        <begin position="566"/>
        <end position="598"/>
    </location>
</feature>
<dbReference type="CDD" id="cd17745">
    <property type="entry name" value="BRCT_p53bp1_rpt1"/>
    <property type="match status" value="1"/>
</dbReference>
<reference evidence="6 7" key="1">
    <citation type="submission" date="2020-06" db="EMBL/GenBank/DDBJ databases">
        <authorList>
            <person name="Li R."/>
            <person name="Bekaert M."/>
        </authorList>
    </citation>
    <scope>NUCLEOTIDE SEQUENCE [LARGE SCALE GENOMIC DNA]</scope>
    <source>
        <strain evidence="7">wild</strain>
    </source>
</reference>
<dbReference type="GO" id="GO:0000077">
    <property type="term" value="P:DNA damage checkpoint signaling"/>
    <property type="evidence" value="ECO:0007669"/>
    <property type="project" value="TreeGrafter"/>
</dbReference>
<evidence type="ECO:0000256" key="2">
    <source>
        <dbReference type="ARBA" id="ARBA00022763"/>
    </source>
</evidence>
<keyword evidence="2" id="KW-0227">DNA damage</keyword>
<feature type="compositionally biased region" description="Polar residues" evidence="4">
    <location>
        <begin position="1406"/>
        <end position="1419"/>
    </location>
</feature>
<feature type="region of interest" description="Disordered" evidence="4">
    <location>
        <begin position="438"/>
        <end position="467"/>
    </location>
</feature>
<dbReference type="InterPro" id="IPR047252">
    <property type="entry name" value="TP53BP1-like"/>
</dbReference>
<evidence type="ECO:0000313" key="6">
    <source>
        <dbReference type="EMBL" id="CAC5395000.1"/>
    </source>
</evidence>
<dbReference type="InterPro" id="IPR036420">
    <property type="entry name" value="BRCT_dom_sf"/>
</dbReference>
<dbReference type="Pfam" id="PF09038">
    <property type="entry name" value="53-BP1_Tudor"/>
    <property type="match status" value="1"/>
</dbReference>
<dbReference type="Gene3D" id="2.30.30.140">
    <property type="match status" value="1"/>
</dbReference>
<feature type="domain" description="BRCT" evidence="5">
    <location>
        <begin position="1434"/>
        <end position="1562"/>
    </location>
</feature>
<evidence type="ECO:0000256" key="1">
    <source>
        <dbReference type="ARBA" id="ARBA00004123"/>
    </source>
</evidence>
<feature type="region of interest" description="Disordered" evidence="4">
    <location>
        <begin position="1015"/>
        <end position="1059"/>
    </location>
</feature>
<dbReference type="SUPFAM" id="SSF63748">
    <property type="entry name" value="Tudor/PWWP/MBT"/>
    <property type="match status" value="1"/>
</dbReference>
<dbReference type="CDD" id="cd17724">
    <property type="entry name" value="BRCT_p53bp1_rpt2"/>
    <property type="match status" value="1"/>
</dbReference>
<feature type="compositionally biased region" description="Polar residues" evidence="4">
    <location>
        <begin position="1023"/>
        <end position="1035"/>
    </location>
</feature>
<gene>
    <name evidence="6" type="ORF">MCOR_29713</name>
</gene>
<dbReference type="PANTHER" id="PTHR15321:SF3">
    <property type="entry name" value="TP53-BINDING PROTEIN 1"/>
    <property type="match status" value="1"/>
</dbReference>
<evidence type="ECO:0000313" key="7">
    <source>
        <dbReference type="Proteomes" id="UP000507470"/>
    </source>
</evidence>
<dbReference type="Gene3D" id="2.30.30.30">
    <property type="match status" value="1"/>
</dbReference>
<feature type="compositionally biased region" description="Basic and acidic residues" evidence="4">
    <location>
        <begin position="752"/>
        <end position="761"/>
    </location>
</feature>
<dbReference type="Gene3D" id="3.40.50.10190">
    <property type="entry name" value="BRCT domain"/>
    <property type="match status" value="2"/>
</dbReference>
<evidence type="ECO:0000256" key="3">
    <source>
        <dbReference type="ARBA" id="ARBA00023242"/>
    </source>
</evidence>
<dbReference type="EMBL" id="CACVKT020005427">
    <property type="protein sequence ID" value="CAC5395000.1"/>
    <property type="molecule type" value="Genomic_DNA"/>
</dbReference>
<dbReference type="Proteomes" id="UP000507470">
    <property type="component" value="Unassembled WGS sequence"/>
</dbReference>
<dbReference type="Pfam" id="PF18428">
    <property type="entry name" value="BRCT_3"/>
    <property type="match status" value="1"/>
</dbReference>
<feature type="compositionally biased region" description="Polar residues" evidence="4">
    <location>
        <begin position="815"/>
        <end position="833"/>
    </location>
</feature>
<feature type="region of interest" description="Disordered" evidence="4">
    <location>
        <begin position="341"/>
        <end position="426"/>
    </location>
</feature>
<dbReference type="GO" id="GO:0005634">
    <property type="term" value="C:nucleus"/>
    <property type="evidence" value="ECO:0007669"/>
    <property type="project" value="UniProtKB-SubCell"/>
</dbReference>
<protein>
    <submittedName>
        <fullName evidence="6">TP53BP1</fullName>
    </submittedName>
</protein>
<sequence>MDKEDSDSNDKGSPSDPVKFIIMDSQYESEDPDIMHLPALQQTKIQSQRGKDSQSKILENLTRTTIEQKSANVLVSDSEYDSHGKSSKRRSANSSSDSVIMIGESEDHSVAESEDQMEVTVIERKAEACKGVEREEKSDSGSSFISNSKQDLGKYGTAEMSHSQGAKLRGHLFPKSIDPSEVDLFPDDEVITATPAEHIGSLHLSQPMLVPETVEDEMFAVSPSQDNFPHIIPDSPTNVCNEAEEEYDPTAEQTLSDQNVDFNGTVIRNVSQKSNKSRSATQESFHLHLSCTENEYSPKQMTDEASVQVLEKSDDVIVISQDGEQEGTGDLGVSQEFMLHFSPSQSTQRGSKSTDSKSESSEGFHIKLPREEDPQLSPENQFDKDVGQVENKQMSEPKQGASQSQHHQEEDMVTQTPQEFPKQQTSAEYVEKFTSQMVENTSSQKTDKPSSQRIEGSPQRTSLKQPSSLTIEMITSESQVSEHSFKLNRPDVHVGSEQSPQEDNRTDVFRKMKSSEKSTSRYLIHDDSLETLLFSQETFLFSLETLLCSLETLLFIKRDTFVQHADDTSTRSVDTTLHPAGDASSHPNDSTLDVDRTQSYDAEKYVRTAGKTKDNTEILTTEKDVNAENVSGIDDKTEDDHRNEGASRIGDKVPSQKTPSQTKEFEADSVKSPGKSKTTSSRNLSFTSVNISETELQIQFKTAESFQEINPNVRNNGNERQTCNKEPEISMTGAHHDPYEFHGSQSQITEDIEIKKPDESKVNPVEYYRTRRIQTQPGETPPSSRKRKRKIHKKTGLKTKPAGKSSTEHHVCFSSPVSESLTTPPSQSISAKNLSSLSEKSEQSKYIKNLGSIPTRAGQQISSIYSPPRDRIEEDFQNPNTPITLLREPIVAEQQQQTPTTSTEMGPPTSVPLSVRSPTTLNIPVVSALTTVMTPSTTAGMLTRTETLVMPESGSQLEPGQDIQDDIRIKTVTTTLVTYKIVETVEKIKFKNGTVKVLSQHTEKIPVKTLQKKTETTEEYIQSPMSPSRTNSTVTSGDLGDISSSLSRSGSSGPSSLDVNRLGSEVVVTQSSESAASRNLLLVREPVTASPRLDIHHISGSETYSPLEVSSIHRDVDRRLSSENLFTSPDTSKGDEEVKRIESGSFSDVITCAQRKIETEPEYYAEYCRVLKAWITVLFLFGSHPEIPYQDQAVSTTKPDKQDDKNVEMTSGEIDARIMAKWKDTHFYPGVIKEVLGKSRYKVRFDDDKLPVRQPVMVLSKDGYFYPGTITEETVKGDVIQYTVLQGNGQSAKFRSSQVILSEDQAACLIADLQCQLGEQSEDTEEPTIKNANVSLENLVIGKRRKESRYEQLNMSTEEPKPGPSSIKKSKTPFSPTPGKRRNVSGPSTSTPRVAKRRKLAEDAATESTTPPSGDTSPITHRRSPRKGKGPAKSPQKLFQGMYFMFTQVKKTTDIVDREKEMLRDSTQETSAEESGPDDEGKVPFDKEFLKSQITKEGGIILDKINCSFLQNKASLFLISNSYVRTVKYFQTLAAGYPCVSHRWIIDSVAQQTLLDYKSYMLQAGISIEKKKKVEWNARRGDLKDMTILLEGENLAEWSNILEIAGANIVKKLHSRRATDEIVQVVVTDNSCKPQILRSARSLKIPVVSTEWLIQCLINGHLMDFTGHPMYEYDYTDGQVI</sequence>
<feature type="compositionally biased region" description="Basic and acidic residues" evidence="4">
    <location>
        <begin position="352"/>
        <end position="373"/>
    </location>
</feature>
<feature type="region of interest" description="Disordered" evidence="4">
    <location>
        <begin position="749"/>
        <end position="839"/>
    </location>
</feature>
<feature type="region of interest" description="Disordered" evidence="4">
    <location>
        <begin position="1461"/>
        <end position="1484"/>
    </location>
</feature>
<feature type="compositionally biased region" description="Basic and acidic residues" evidence="4">
    <location>
        <begin position="617"/>
        <end position="626"/>
    </location>
</feature>
<feature type="compositionally biased region" description="Polar residues" evidence="4">
    <location>
        <begin position="451"/>
        <end position="467"/>
    </location>
</feature>
<feature type="compositionally biased region" description="Basic residues" evidence="4">
    <location>
        <begin position="1420"/>
        <end position="1430"/>
    </location>
</feature>
<feature type="compositionally biased region" description="Polar residues" evidence="4">
    <location>
        <begin position="140"/>
        <end position="150"/>
    </location>
</feature>
<feature type="region of interest" description="Disordered" evidence="4">
    <location>
        <begin position="617"/>
        <end position="683"/>
    </location>
</feature>
<comment type="subcellular location">
    <subcellularLocation>
        <location evidence="1">Nucleus</location>
    </subcellularLocation>
</comment>
<dbReference type="PANTHER" id="PTHR15321">
    <property type="entry name" value="TUMOR SUPPRESSOR P53-BINDING PROTEIN 1"/>
    <property type="match status" value="1"/>
</dbReference>
<dbReference type="SMART" id="SM00292">
    <property type="entry name" value="BRCT"/>
    <property type="match status" value="2"/>
</dbReference>
<feature type="compositionally biased region" description="Polar residues" evidence="4">
    <location>
        <begin position="413"/>
        <end position="426"/>
    </location>
</feature>
<dbReference type="Pfam" id="PF16589">
    <property type="entry name" value="BRCT_2"/>
    <property type="match status" value="1"/>
</dbReference>
<keyword evidence="7" id="KW-1185">Reference proteome</keyword>
<proteinExistence type="predicted"/>
<feature type="region of interest" description="Disordered" evidence="4">
    <location>
        <begin position="895"/>
        <end position="916"/>
    </location>
</feature>
<dbReference type="InterPro" id="IPR014722">
    <property type="entry name" value="Rib_uL2_dom2"/>
</dbReference>
<accession>A0A6J8CJ96</accession>
<evidence type="ECO:0000259" key="5">
    <source>
        <dbReference type="PROSITE" id="PS50172"/>
    </source>
</evidence>